<feature type="region of interest" description="Disordered" evidence="1">
    <location>
        <begin position="358"/>
        <end position="378"/>
    </location>
</feature>
<sequence>MSRLEAKSKLADVTSNLQRKLSDQPFAWYATTREKAGLEWVQSTLSTKEAERSYYERQTQVLFVIEDLIQQRMDERAEAIQALTNSFQLCTEALGRIKAKSERNVYDRLQSLLLDCQSASEAIQQNASKAESADDIELITQSLKQLHQKFTHEWAVQSGEVTESTNSQTAHVVNGSCATDLKSSTEKKNLADLINRLEQKVADTAAPFVTPLEKMGLRGIQAGLNHDELLDTERVHRQLDALHELASTIICREIARNNAKEEFQKALVEFKRHLFRMTAHSPNNTTDQLNRIQQTKSICAKFEDRFEQLRALEGPPKNDVNIANLTKAFQDLYNELCIEWNEATEEVDPSAINGTTIHHRNGASESPIHKTVSTLKPT</sequence>
<proteinExistence type="predicted"/>
<evidence type="ECO:0000313" key="2">
    <source>
        <dbReference type="EMBL" id="KAF8561947.1"/>
    </source>
</evidence>
<dbReference type="AlphaFoldDB" id="A0A8T0D5S1"/>
<evidence type="ECO:0000313" key="3">
    <source>
        <dbReference type="Proteomes" id="UP000699462"/>
    </source>
</evidence>
<evidence type="ECO:0000256" key="1">
    <source>
        <dbReference type="SAM" id="MobiDB-lite"/>
    </source>
</evidence>
<dbReference type="EMBL" id="JTDF01021354">
    <property type="protein sequence ID" value="KAF8561947.1"/>
    <property type="molecule type" value="Genomic_DNA"/>
</dbReference>
<name>A0A8T0D5S1_9TREM</name>
<organism evidence="2 3">
    <name type="scientific">Paragonimus westermani</name>
    <dbReference type="NCBI Taxonomy" id="34504"/>
    <lineage>
        <taxon>Eukaryota</taxon>
        <taxon>Metazoa</taxon>
        <taxon>Spiralia</taxon>
        <taxon>Lophotrochozoa</taxon>
        <taxon>Platyhelminthes</taxon>
        <taxon>Trematoda</taxon>
        <taxon>Digenea</taxon>
        <taxon>Plagiorchiida</taxon>
        <taxon>Troglotremata</taxon>
        <taxon>Troglotrematidae</taxon>
        <taxon>Paragonimus</taxon>
    </lineage>
</organism>
<reference evidence="2 3" key="1">
    <citation type="submission" date="2019-07" db="EMBL/GenBank/DDBJ databases">
        <title>Annotation for the trematode Paragonimus westermani.</title>
        <authorList>
            <person name="Choi Y.-J."/>
        </authorList>
    </citation>
    <scope>NUCLEOTIDE SEQUENCE [LARGE SCALE GENOMIC DNA]</scope>
    <source>
        <strain evidence="2">180907_Pwestermani</strain>
    </source>
</reference>
<protein>
    <submittedName>
        <fullName evidence="2">Uncharacterized protein</fullName>
    </submittedName>
</protein>
<dbReference type="Proteomes" id="UP000699462">
    <property type="component" value="Unassembled WGS sequence"/>
</dbReference>
<dbReference type="OrthoDB" id="10291248at2759"/>
<keyword evidence="3" id="KW-1185">Reference proteome</keyword>
<accession>A0A8T0D5S1</accession>
<gene>
    <name evidence="2" type="ORF">P879_07382</name>
</gene>
<comment type="caution">
    <text evidence="2">The sequence shown here is derived from an EMBL/GenBank/DDBJ whole genome shotgun (WGS) entry which is preliminary data.</text>
</comment>